<reference evidence="4 5" key="1">
    <citation type="submission" date="2022-10" db="EMBL/GenBank/DDBJ databases">
        <title>The complete genomes of actinobacterial strains from the NBC collection.</title>
        <authorList>
            <person name="Joergensen T.S."/>
            <person name="Alvarez Arevalo M."/>
            <person name="Sterndorff E.B."/>
            <person name="Faurdal D."/>
            <person name="Vuksanovic O."/>
            <person name="Mourched A.-S."/>
            <person name="Charusanti P."/>
            <person name="Shaw S."/>
            <person name="Blin K."/>
            <person name="Weber T."/>
        </authorList>
    </citation>
    <scope>NUCLEOTIDE SEQUENCE [LARGE SCALE GENOMIC DNA]</scope>
    <source>
        <strain evidence="4 5">NBC_00185</strain>
    </source>
</reference>
<dbReference type="InterPro" id="IPR050832">
    <property type="entry name" value="Bact_Acetyltransf"/>
</dbReference>
<dbReference type="PANTHER" id="PTHR43877">
    <property type="entry name" value="AMINOALKYLPHOSPHONATE N-ACETYLTRANSFERASE-RELATED-RELATED"/>
    <property type="match status" value="1"/>
</dbReference>
<dbReference type="Pfam" id="PF00583">
    <property type="entry name" value="Acetyltransf_1"/>
    <property type="match status" value="1"/>
</dbReference>
<name>A0ABZ1KBJ0_9ACTN</name>
<evidence type="ECO:0000256" key="2">
    <source>
        <dbReference type="ARBA" id="ARBA00023315"/>
    </source>
</evidence>
<sequence length="168" mass="18904">MNRPRTTPPSDPVRWVATTWDDPDALALRRRMDAELRPRYAPFDAQRAGRRPGPPTAAEIAVTWLAYEGASPLATASLRLLGDREAEHLYEVKRVYVHDEHRGRGLAVAALDAVERSARALGVTRLFLQTGKLQPEAMGLYERQGWHRIPCYPPYDADVLGVCYGKRL</sequence>
<dbReference type="PANTHER" id="PTHR43877:SF2">
    <property type="entry name" value="AMINOALKYLPHOSPHONATE N-ACETYLTRANSFERASE-RELATED"/>
    <property type="match status" value="1"/>
</dbReference>
<keyword evidence="5" id="KW-1185">Reference proteome</keyword>
<dbReference type="Proteomes" id="UP001622496">
    <property type="component" value="Chromosome"/>
</dbReference>
<organism evidence="4 5">
    <name type="scientific">[Kitasatospora] papulosa</name>
    <dbReference type="NCBI Taxonomy" id="1464011"/>
    <lineage>
        <taxon>Bacteria</taxon>
        <taxon>Bacillati</taxon>
        <taxon>Actinomycetota</taxon>
        <taxon>Actinomycetes</taxon>
        <taxon>Kitasatosporales</taxon>
        <taxon>Streptomycetaceae</taxon>
        <taxon>Streptomyces</taxon>
    </lineage>
</organism>
<proteinExistence type="predicted"/>
<dbReference type="RefSeq" id="WP_363253940.1">
    <property type="nucleotide sequence ID" value="NZ_CP108135.1"/>
</dbReference>
<accession>A0ABZ1KBJ0</accession>
<evidence type="ECO:0000259" key="3">
    <source>
        <dbReference type="PROSITE" id="PS51186"/>
    </source>
</evidence>
<dbReference type="Gene3D" id="3.40.630.30">
    <property type="match status" value="1"/>
</dbReference>
<dbReference type="InterPro" id="IPR000182">
    <property type="entry name" value="GNAT_dom"/>
</dbReference>
<dbReference type="EMBL" id="CP108135">
    <property type="protein sequence ID" value="WTP69821.1"/>
    <property type="molecule type" value="Genomic_DNA"/>
</dbReference>
<dbReference type="SUPFAM" id="SSF55729">
    <property type="entry name" value="Acyl-CoA N-acyltransferases (Nat)"/>
    <property type="match status" value="1"/>
</dbReference>
<keyword evidence="1" id="KW-0808">Transferase</keyword>
<dbReference type="InterPro" id="IPR016181">
    <property type="entry name" value="Acyl_CoA_acyltransferase"/>
</dbReference>
<evidence type="ECO:0000313" key="5">
    <source>
        <dbReference type="Proteomes" id="UP001622496"/>
    </source>
</evidence>
<keyword evidence="2" id="KW-0012">Acyltransferase</keyword>
<evidence type="ECO:0000256" key="1">
    <source>
        <dbReference type="ARBA" id="ARBA00022679"/>
    </source>
</evidence>
<gene>
    <name evidence="4" type="ORF">OG560_32135</name>
</gene>
<dbReference type="CDD" id="cd04301">
    <property type="entry name" value="NAT_SF"/>
    <property type="match status" value="1"/>
</dbReference>
<protein>
    <submittedName>
        <fullName evidence="4">GNAT family N-acetyltransferase</fullName>
    </submittedName>
</protein>
<feature type="domain" description="N-acetyltransferase" evidence="3">
    <location>
        <begin position="12"/>
        <end position="168"/>
    </location>
</feature>
<evidence type="ECO:0000313" key="4">
    <source>
        <dbReference type="EMBL" id="WTP69821.1"/>
    </source>
</evidence>
<dbReference type="PROSITE" id="PS51186">
    <property type="entry name" value="GNAT"/>
    <property type="match status" value="1"/>
</dbReference>